<evidence type="ECO:0000256" key="1">
    <source>
        <dbReference type="ARBA" id="ARBA00004123"/>
    </source>
</evidence>
<dbReference type="SMART" id="SM00906">
    <property type="entry name" value="Fungal_trans"/>
    <property type="match status" value="1"/>
</dbReference>
<feature type="compositionally biased region" description="Polar residues" evidence="7">
    <location>
        <begin position="207"/>
        <end position="217"/>
    </location>
</feature>
<comment type="subcellular location">
    <subcellularLocation>
        <location evidence="1">Nucleus</location>
    </subcellularLocation>
</comment>
<keyword evidence="2" id="KW-0479">Metal-binding</keyword>
<evidence type="ECO:0000313" key="11">
    <source>
        <dbReference type="Proteomes" id="UP000245956"/>
    </source>
</evidence>
<dbReference type="InterPro" id="IPR007219">
    <property type="entry name" value="XnlR_reg_dom"/>
</dbReference>
<dbReference type="CDD" id="cd12148">
    <property type="entry name" value="fungal_TF_MHR"/>
    <property type="match status" value="1"/>
</dbReference>
<feature type="region of interest" description="Disordered" evidence="7">
    <location>
        <begin position="130"/>
        <end position="171"/>
    </location>
</feature>
<keyword evidence="8" id="KW-1133">Transmembrane helix</keyword>
<dbReference type="SUPFAM" id="SSF57701">
    <property type="entry name" value="Zn2/Cys6 DNA-binding domain"/>
    <property type="match status" value="1"/>
</dbReference>
<keyword evidence="8" id="KW-0812">Transmembrane</keyword>
<dbReference type="PROSITE" id="PS00463">
    <property type="entry name" value="ZN2_CY6_FUNGAL_1"/>
    <property type="match status" value="1"/>
</dbReference>
<sequence>MLAPESSSASSETDNKSLGDMENEGLRATGSATRGYRRRQSSGLVVSHTPPSKRPYPTSSRRKCTSPMATSNERDQLPGPSPEDENQQESKIRKVSRACDFCKARKARCTGDLPCQKCMVKGRVCLYSAKYTRGRPPTPPRSTSVRSPTGNDGVALISPAHPESAAPSRASPELGLSEIQGQVFDPTSGFSFLHRAWKRLSARNAGSIQGDSRTVSSDKPLAERREHAPLQLPEPDESRRLVALYFDVCIATYRVLHRPTVEEWLAVVERNVSQDQPVWHGLGRSRAAVVLVVLAIAAAHHEKSKGISSQEDETRALSLSDELFGVSLRLVDVEMGPPRLESAQARLVQVLYLLTTSRFNRAWFVFGSALQLISALGLHRRANPKKRKVTREDYIQTQCGLRLFWSAYILDNYLGVVFGRPRHYNDDDIDQVLPDRINDEDMTAVGPGQGLDDLGDCHIDALIFHAKIGTIIGSISREVYSIKNIPEGDRVAAAHRLIQEVDEWRSSLPAHLGSVPPRMLIMSYRRQATVMKIAHSHAVMHASRLFLLGDPSRHENHVRGCVAAARTVLETVDGMAKEGPIFHAFWWTHYVTFCALVVVYIWEIQQRRANSAVQQQRTSLLNLAERCHTHLAHATATNSPSRRYAVILEEFRKTALCQPLAQERNDDVDVAEPPGLTIDPQNPGFVQGSAVPAAIGGGLQSMASLMNFDPQQFDAWQMTDFFIDLDSSAFWPQVDVDESMMWTSMGL</sequence>
<keyword evidence="4" id="KW-0238">DNA-binding</keyword>
<dbReference type="EMBL" id="LCWV01000016">
    <property type="protein sequence ID" value="PWI67928.1"/>
    <property type="molecule type" value="Genomic_DNA"/>
</dbReference>
<accession>A0A2U3E088</accession>
<evidence type="ECO:0000256" key="7">
    <source>
        <dbReference type="SAM" id="MobiDB-lite"/>
    </source>
</evidence>
<keyword evidence="8" id="KW-0472">Membrane</keyword>
<feature type="region of interest" description="Disordered" evidence="7">
    <location>
        <begin position="207"/>
        <end position="229"/>
    </location>
</feature>
<proteinExistence type="predicted"/>
<dbReference type="InterPro" id="IPR001138">
    <property type="entry name" value="Zn2Cys6_DnaBD"/>
</dbReference>
<evidence type="ECO:0000256" key="5">
    <source>
        <dbReference type="ARBA" id="ARBA00023163"/>
    </source>
</evidence>
<reference evidence="10 11" key="1">
    <citation type="journal article" date="2016" name="Front. Microbiol.">
        <title>Genome and transcriptome sequences reveal the specific parasitism of the nematophagous Purpureocillium lilacinum 36-1.</title>
        <authorList>
            <person name="Xie J."/>
            <person name="Li S."/>
            <person name="Mo C."/>
            <person name="Xiao X."/>
            <person name="Peng D."/>
            <person name="Wang G."/>
            <person name="Xiao Y."/>
        </authorList>
    </citation>
    <scope>NUCLEOTIDE SEQUENCE [LARGE SCALE GENOMIC DNA]</scope>
    <source>
        <strain evidence="10 11">36-1</strain>
    </source>
</reference>
<feature type="compositionally biased region" description="Polar residues" evidence="7">
    <location>
        <begin position="1"/>
        <end position="12"/>
    </location>
</feature>
<dbReference type="Gene3D" id="4.10.240.10">
    <property type="entry name" value="Zn(2)-C6 fungal-type DNA-binding domain"/>
    <property type="match status" value="1"/>
</dbReference>
<dbReference type="CDD" id="cd00067">
    <property type="entry name" value="GAL4"/>
    <property type="match status" value="1"/>
</dbReference>
<dbReference type="PANTHER" id="PTHR47540:SF2">
    <property type="entry name" value="ZN(II)2CYS6 TRANSCRIPTION FACTOR (EUROFUNG)"/>
    <property type="match status" value="1"/>
</dbReference>
<evidence type="ECO:0000259" key="9">
    <source>
        <dbReference type="PROSITE" id="PS50048"/>
    </source>
</evidence>
<dbReference type="GO" id="GO:0005634">
    <property type="term" value="C:nucleus"/>
    <property type="evidence" value="ECO:0007669"/>
    <property type="project" value="UniProtKB-SubCell"/>
</dbReference>
<dbReference type="InterPro" id="IPR036864">
    <property type="entry name" value="Zn2-C6_fun-type_DNA-bd_sf"/>
</dbReference>
<keyword evidence="6" id="KW-0539">Nucleus</keyword>
<comment type="caution">
    <text evidence="10">The sequence shown here is derived from an EMBL/GenBank/DDBJ whole genome shotgun (WGS) entry which is preliminary data.</text>
</comment>
<dbReference type="GO" id="GO:0008270">
    <property type="term" value="F:zinc ion binding"/>
    <property type="evidence" value="ECO:0007669"/>
    <property type="project" value="InterPro"/>
</dbReference>
<keyword evidence="3" id="KW-0805">Transcription regulation</keyword>
<evidence type="ECO:0000256" key="6">
    <source>
        <dbReference type="ARBA" id="ARBA00023242"/>
    </source>
</evidence>
<keyword evidence="5" id="KW-0804">Transcription</keyword>
<evidence type="ECO:0000313" key="10">
    <source>
        <dbReference type="EMBL" id="PWI67928.1"/>
    </source>
</evidence>
<dbReference type="GO" id="GO:0006351">
    <property type="term" value="P:DNA-templated transcription"/>
    <property type="evidence" value="ECO:0007669"/>
    <property type="project" value="InterPro"/>
</dbReference>
<evidence type="ECO:0000256" key="3">
    <source>
        <dbReference type="ARBA" id="ARBA00023015"/>
    </source>
</evidence>
<dbReference type="GO" id="GO:0000981">
    <property type="term" value="F:DNA-binding transcription factor activity, RNA polymerase II-specific"/>
    <property type="evidence" value="ECO:0007669"/>
    <property type="project" value="InterPro"/>
</dbReference>
<dbReference type="PANTHER" id="PTHR47540">
    <property type="entry name" value="THIAMINE REPRESSIBLE GENES REGULATORY PROTEIN THI5"/>
    <property type="match status" value="1"/>
</dbReference>
<evidence type="ECO:0000256" key="2">
    <source>
        <dbReference type="ARBA" id="ARBA00022723"/>
    </source>
</evidence>
<gene>
    <name evidence="10" type="ORF">PCL_02329</name>
</gene>
<evidence type="ECO:0000256" key="8">
    <source>
        <dbReference type="SAM" id="Phobius"/>
    </source>
</evidence>
<dbReference type="SMART" id="SM00066">
    <property type="entry name" value="GAL4"/>
    <property type="match status" value="1"/>
</dbReference>
<organism evidence="10 11">
    <name type="scientific">Purpureocillium lilacinum</name>
    <name type="common">Paecilomyces lilacinus</name>
    <dbReference type="NCBI Taxonomy" id="33203"/>
    <lineage>
        <taxon>Eukaryota</taxon>
        <taxon>Fungi</taxon>
        <taxon>Dikarya</taxon>
        <taxon>Ascomycota</taxon>
        <taxon>Pezizomycotina</taxon>
        <taxon>Sordariomycetes</taxon>
        <taxon>Hypocreomycetidae</taxon>
        <taxon>Hypocreales</taxon>
        <taxon>Ophiocordycipitaceae</taxon>
        <taxon>Purpureocillium</taxon>
    </lineage>
</organism>
<dbReference type="GO" id="GO:0043565">
    <property type="term" value="F:sequence-specific DNA binding"/>
    <property type="evidence" value="ECO:0007669"/>
    <property type="project" value="TreeGrafter"/>
</dbReference>
<dbReference type="InterPro" id="IPR051711">
    <property type="entry name" value="Stress_Response_Reg"/>
</dbReference>
<feature type="compositionally biased region" description="Low complexity" evidence="7">
    <location>
        <begin position="141"/>
        <end position="150"/>
    </location>
</feature>
<feature type="domain" description="Zn(2)-C6 fungal-type" evidence="9">
    <location>
        <begin position="98"/>
        <end position="127"/>
    </location>
</feature>
<dbReference type="Pfam" id="PF00172">
    <property type="entry name" value="Zn_clus"/>
    <property type="match status" value="1"/>
</dbReference>
<dbReference type="Proteomes" id="UP000245956">
    <property type="component" value="Unassembled WGS sequence"/>
</dbReference>
<dbReference type="PROSITE" id="PS50048">
    <property type="entry name" value="ZN2_CY6_FUNGAL_2"/>
    <property type="match status" value="1"/>
</dbReference>
<protein>
    <recommendedName>
        <fullName evidence="9">Zn(2)-C6 fungal-type domain-containing protein</fullName>
    </recommendedName>
</protein>
<feature type="transmembrane region" description="Helical" evidence="8">
    <location>
        <begin position="584"/>
        <end position="602"/>
    </location>
</feature>
<dbReference type="AlphaFoldDB" id="A0A2U3E088"/>
<name>A0A2U3E088_PURLI</name>
<dbReference type="Pfam" id="PF04082">
    <property type="entry name" value="Fungal_trans"/>
    <property type="match status" value="1"/>
</dbReference>
<feature type="region of interest" description="Disordered" evidence="7">
    <location>
        <begin position="1"/>
        <end position="92"/>
    </location>
</feature>
<evidence type="ECO:0000256" key="4">
    <source>
        <dbReference type="ARBA" id="ARBA00023125"/>
    </source>
</evidence>
<dbReference type="GO" id="GO:0045944">
    <property type="term" value="P:positive regulation of transcription by RNA polymerase II"/>
    <property type="evidence" value="ECO:0007669"/>
    <property type="project" value="TreeGrafter"/>
</dbReference>